<evidence type="ECO:0000313" key="3">
    <source>
        <dbReference type="Proteomes" id="UP001183414"/>
    </source>
</evidence>
<reference evidence="3" key="1">
    <citation type="submission" date="2023-07" db="EMBL/GenBank/DDBJ databases">
        <title>30 novel species of actinomycetes from the DSMZ collection.</title>
        <authorList>
            <person name="Nouioui I."/>
        </authorList>
    </citation>
    <scope>NUCLEOTIDE SEQUENCE [LARGE SCALE GENOMIC DNA]</scope>
    <source>
        <strain evidence="3">DSM 42041</strain>
    </source>
</reference>
<keyword evidence="3" id="KW-1185">Reference proteome</keyword>
<sequence length="253" mass="26830">MTTLNANIKHADMLVRLNLHRHLDGVVRRVDLDVISANIARDLDEAGMLTDPERSYGPVLQRDEGGRWATSDGGASAAAPAPPAGAPEMPAALEREAALWVHKCQAAATIAARLRAGCKDRPEVMGIQSAQDTVVVTLNITALADFETWVQYVAGDRLGARNLRYAMRVVGHLEDVPVRLIGHGVPDLLDAATRRHEPEPVSLEDFEPSSPPAPPVDEAPAVEETQPAPAPARGEDEGDSFPAADATVGGGQA</sequence>
<protein>
    <submittedName>
        <fullName evidence="2">BN159_2729 family protein</fullName>
    </submittedName>
</protein>
<organism evidence="2 3">
    <name type="scientific">Streptomyces hazeniae</name>
    <dbReference type="NCBI Taxonomy" id="3075538"/>
    <lineage>
        <taxon>Bacteria</taxon>
        <taxon>Bacillati</taxon>
        <taxon>Actinomycetota</taxon>
        <taxon>Actinomycetes</taxon>
        <taxon>Kitasatosporales</taxon>
        <taxon>Streptomycetaceae</taxon>
        <taxon>Streptomyces</taxon>
    </lineage>
</organism>
<evidence type="ECO:0000313" key="2">
    <source>
        <dbReference type="EMBL" id="MDT0377315.1"/>
    </source>
</evidence>
<comment type="caution">
    <text evidence="2">The sequence shown here is derived from an EMBL/GenBank/DDBJ whole genome shotgun (WGS) entry which is preliminary data.</text>
</comment>
<dbReference type="NCBIfam" id="NF038081">
    <property type="entry name" value="BN159_2729_fam"/>
    <property type="match status" value="1"/>
</dbReference>
<name>A0ABU2NK00_9ACTN</name>
<accession>A0ABU2NK00</accession>
<feature type="region of interest" description="Disordered" evidence="1">
    <location>
        <begin position="51"/>
        <end position="88"/>
    </location>
</feature>
<feature type="region of interest" description="Disordered" evidence="1">
    <location>
        <begin position="197"/>
        <end position="253"/>
    </location>
</feature>
<dbReference type="Proteomes" id="UP001183414">
    <property type="component" value="Unassembled WGS sequence"/>
</dbReference>
<gene>
    <name evidence="2" type="ORF">RM572_00805</name>
</gene>
<proteinExistence type="predicted"/>
<dbReference type="EMBL" id="JAVREQ010000001">
    <property type="protein sequence ID" value="MDT0377315.1"/>
    <property type="molecule type" value="Genomic_DNA"/>
</dbReference>
<evidence type="ECO:0000256" key="1">
    <source>
        <dbReference type="SAM" id="MobiDB-lite"/>
    </source>
</evidence>
<dbReference type="RefSeq" id="WP_311671319.1">
    <property type="nucleotide sequence ID" value="NZ_JAVREQ010000001.1"/>
</dbReference>